<dbReference type="InterPro" id="IPR036291">
    <property type="entry name" value="NAD(P)-bd_dom_sf"/>
</dbReference>
<dbReference type="AlphaFoldDB" id="A0A3M5WGV1"/>
<accession>A0A3M5WGV1</accession>
<protein>
    <submittedName>
        <fullName evidence="1">Short chain dehydrogenase</fullName>
    </submittedName>
</protein>
<sequence>MRIRSSFTEELVMQNPKKIIVVIGAGSIGQAIARRVSAGRHVLLADLRQDNADAAAKALATTSVDALLALPMLHETHITDPLHAYQLSKRGNALRVMAEAVRWGKLLAVISRVVVAIRDRFHPVNHLAVQHLGNSDVGHGRRCGCAMPMLDVGRNPHGIAGLDGANRLAFFLHQAGA</sequence>
<comment type="caution">
    <text evidence="1">The sequence shown here is derived from an EMBL/GenBank/DDBJ whole genome shotgun (WGS) entry which is preliminary data.</text>
</comment>
<proteinExistence type="predicted"/>
<dbReference type="Proteomes" id="UP000271152">
    <property type="component" value="Unassembled WGS sequence"/>
</dbReference>
<dbReference type="Gene3D" id="3.40.50.720">
    <property type="entry name" value="NAD(P)-binding Rossmann-like Domain"/>
    <property type="match status" value="1"/>
</dbReference>
<name>A0A3M5WGV1_9PSED</name>
<reference evidence="1 2" key="1">
    <citation type="submission" date="2018-08" db="EMBL/GenBank/DDBJ databases">
        <title>Recombination of ecologically and evolutionarily significant loci maintains genetic cohesion in the Pseudomonas syringae species complex.</title>
        <authorList>
            <person name="Dillon M."/>
            <person name="Thakur S."/>
            <person name="Almeida R.N.D."/>
            <person name="Weir B.S."/>
            <person name="Guttman D.S."/>
        </authorList>
    </citation>
    <scope>NUCLEOTIDE SEQUENCE [LARGE SCALE GENOMIC DNA]</scope>
    <source>
        <strain evidence="1 2">ICMP 11947</strain>
    </source>
</reference>
<evidence type="ECO:0000313" key="1">
    <source>
        <dbReference type="EMBL" id="RMU69910.1"/>
    </source>
</evidence>
<dbReference type="EMBL" id="RBUG01000116">
    <property type="protein sequence ID" value="RMU69910.1"/>
    <property type="molecule type" value="Genomic_DNA"/>
</dbReference>
<gene>
    <name evidence="1" type="ORF">ALP23_04096</name>
</gene>
<organism evidence="1 2">
    <name type="scientific">Pseudomonas syringae pv. apii</name>
    <dbReference type="NCBI Taxonomy" id="81036"/>
    <lineage>
        <taxon>Bacteria</taxon>
        <taxon>Pseudomonadati</taxon>
        <taxon>Pseudomonadota</taxon>
        <taxon>Gammaproteobacteria</taxon>
        <taxon>Pseudomonadales</taxon>
        <taxon>Pseudomonadaceae</taxon>
        <taxon>Pseudomonas</taxon>
    </lineage>
</organism>
<evidence type="ECO:0000313" key="2">
    <source>
        <dbReference type="Proteomes" id="UP000271152"/>
    </source>
</evidence>
<dbReference type="SUPFAM" id="SSF51735">
    <property type="entry name" value="NAD(P)-binding Rossmann-fold domains"/>
    <property type="match status" value="1"/>
</dbReference>